<feature type="transmembrane region" description="Helical" evidence="1">
    <location>
        <begin position="341"/>
        <end position="361"/>
    </location>
</feature>
<evidence type="ECO:0000256" key="1">
    <source>
        <dbReference type="SAM" id="Phobius"/>
    </source>
</evidence>
<feature type="transmembrane region" description="Helical" evidence="1">
    <location>
        <begin position="514"/>
        <end position="534"/>
    </location>
</feature>
<protein>
    <submittedName>
        <fullName evidence="2">Uncharacterized protein</fullName>
    </submittedName>
</protein>
<dbReference type="PANTHER" id="PTHR30221">
    <property type="entry name" value="SMALL-CONDUCTANCE MECHANOSENSITIVE CHANNEL"/>
    <property type="match status" value="1"/>
</dbReference>
<feature type="transmembrane region" description="Helical" evidence="1">
    <location>
        <begin position="58"/>
        <end position="78"/>
    </location>
</feature>
<dbReference type="RefSeq" id="WP_063873582.1">
    <property type="nucleotide sequence ID" value="NZ_CAWMRI010000216.1"/>
</dbReference>
<reference evidence="2 3" key="1">
    <citation type="submission" date="2016-04" db="EMBL/GenBank/DDBJ databases">
        <title>Draft Genome Assembly of the Bloom-forming Cyanobacterium Nodularia spumigena Strain CENA596 in Shrimp Production Ponds.</title>
        <authorList>
            <person name="Popin R.V."/>
            <person name="Rigonato J."/>
            <person name="Abreu V.A."/>
            <person name="Andreote A.P."/>
            <person name="Silveira S.B."/>
            <person name="Odebrecht C."/>
            <person name="Fiore M.F."/>
        </authorList>
    </citation>
    <scope>NUCLEOTIDE SEQUENCE [LARGE SCALE GENOMIC DNA]</scope>
    <source>
        <strain evidence="2 3">CENA596</strain>
    </source>
</reference>
<dbReference type="PANTHER" id="PTHR30221:SF1">
    <property type="entry name" value="SMALL-CONDUCTANCE MECHANOSENSITIVE CHANNEL"/>
    <property type="match status" value="1"/>
</dbReference>
<dbReference type="InterPro" id="IPR045275">
    <property type="entry name" value="MscS_archaea/bacteria_type"/>
</dbReference>
<dbReference type="InterPro" id="IPR008910">
    <property type="entry name" value="MSC_TM_helix"/>
</dbReference>
<dbReference type="NCBIfam" id="NF033912">
    <property type="entry name" value="msc"/>
    <property type="match status" value="1"/>
</dbReference>
<gene>
    <name evidence="2" type="ORF">A2T98_15705</name>
</gene>
<dbReference type="Gene3D" id="1.10.287.1260">
    <property type="match status" value="2"/>
</dbReference>
<dbReference type="AlphaFoldDB" id="A0A166IWH7"/>
<evidence type="ECO:0000313" key="3">
    <source>
        <dbReference type="Proteomes" id="UP000076555"/>
    </source>
</evidence>
<dbReference type="GO" id="GO:0008381">
    <property type="term" value="F:mechanosensitive monoatomic ion channel activity"/>
    <property type="evidence" value="ECO:0007669"/>
    <property type="project" value="InterPro"/>
</dbReference>
<feature type="transmembrane region" description="Helical" evidence="1">
    <location>
        <begin position="108"/>
        <end position="129"/>
    </location>
</feature>
<keyword evidence="1" id="KW-1133">Transmembrane helix</keyword>
<accession>A0A166IWH7</accession>
<feature type="transmembrane region" description="Helical" evidence="1">
    <location>
        <begin position="442"/>
        <end position="467"/>
    </location>
</feature>
<organism evidence="2 3">
    <name type="scientific">Nodularia spumigena CENA596</name>
    <dbReference type="NCBI Taxonomy" id="1819295"/>
    <lineage>
        <taxon>Bacteria</taxon>
        <taxon>Bacillati</taxon>
        <taxon>Cyanobacteriota</taxon>
        <taxon>Cyanophyceae</taxon>
        <taxon>Nostocales</taxon>
        <taxon>Nodulariaceae</taxon>
        <taxon>Nodularia</taxon>
    </lineage>
</organism>
<evidence type="ECO:0000313" key="2">
    <source>
        <dbReference type="EMBL" id="KZL48942.1"/>
    </source>
</evidence>
<name>A0A166IWH7_NODSP</name>
<feature type="transmembrane region" description="Helical" evidence="1">
    <location>
        <begin position="209"/>
        <end position="230"/>
    </location>
</feature>
<keyword evidence="1" id="KW-0472">Membrane</keyword>
<feature type="transmembrane region" description="Helical" evidence="1">
    <location>
        <begin position="488"/>
        <end position="508"/>
    </location>
</feature>
<feature type="transmembrane region" description="Helical" evidence="1">
    <location>
        <begin position="300"/>
        <end position="321"/>
    </location>
</feature>
<dbReference type="Proteomes" id="UP000076555">
    <property type="component" value="Unassembled WGS sequence"/>
</dbReference>
<sequence>MNTTWQGITQLIDSGLSMRVQHFLAQSPSLPLDQERVNEGITEVQGIVEQLVAFTPRLLGAAALLLVGWLIAAILGAVTKKILDNTEIDNRIAAGITGREDVPQIEKLISGLVFWSIILITVVAVLQTLELEVASRPLNNLLDQLIGFLPKLVGAGILLGVAWLVATVVKLLTVRGLQALRLDERLNQEAQGDTLNTNQLSLSETIGNALYWFIFLLFLVPILDTLALRQALLPVQSLITEILSILPNILGAGLIAAVGWFIANIVRRIVTNLLATTGVDHLGSRVGLSPASGMQSLSSIIGTIVYILILIPVAIASLNALRIDAISVPAIAMLQQVLNTLPAIFTAIAILIVSFFLGRFVSELVTSILSSLGFNNIFTVLGLPTLSRQSATVDAETEAEATPKPASRTPSEIAGIVALVGIMLFATVAAVNILNIPALTTLVTGILIILGRILAGLIVFAIGLFLANLAFQLITSSGDRQARILGQVARIAIITLVSAMALQQVGIASDIVNLAFGLLLGAIAVAIALSFGLGGRDIAREQVQGWLDSFKSKE</sequence>
<proteinExistence type="predicted"/>
<comment type="caution">
    <text evidence="2">The sequence shown here is derived from an EMBL/GenBank/DDBJ whole genome shotgun (WGS) entry which is preliminary data.</text>
</comment>
<dbReference type="EMBL" id="LWAJ01000216">
    <property type="protein sequence ID" value="KZL48942.1"/>
    <property type="molecule type" value="Genomic_DNA"/>
</dbReference>
<feature type="transmembrane region" description="Helical" evidence="1">
    <location>
        <begin position="242"/>
        <end position="263"/>
    </location>
</feature>
<dbReference type="OrthoDB" id="1411407at2"/>
<feature type="transmembrane region" description="Helical" evidence="1">
    <location>
        <begin position="149"/>
        <end position="172"/>
    </location>
</feature>
<feature type="transmembrane region" description="Helical" evidence="1">
    <location>
        <begin position="413"/>
        <end position="436"/>
    </location>
</feature>
<keyword evidence="1" id="KW-0812">Transmembrane</keyword>
<dbReference type="Pfam" id="PF05552">
    <property type="entry name" value="MS_channel_1st_1"/>
    <property type="match status" value="4"/>
</dbReference>